<accession>Q2RUK8</accession>
<evidence type="ECO:0000256" key="1">
    <source>
        <dbReference type="ARBA" id="ARBA00022741"/>
    </source>
</evidence>
<comment type="similarity">
    <text evidence="5 6">Belongs to the DEAD box helicase family.</text>
</comment>
<feature type="domain" description="Helicase ATP-binding" evidence="8">
    <location>
        <begin position="30"/>
        <end position="206"/>
    </location>
</feature>
<evidence type="ECO:0000259" key="9">
    <source>
        <dbReference type="PROSITE" id="PS51194"/>
    </source>
</evidence>
<keyword evidence="11" id="KW-1185">Reference proteome</keyword>
<dbReference type="Pfam" id="PF00271">
    <property type="entry name" value="Helicase_C"/>
    <property type="match status" value="1"/>
</dbReference>
<proteinExistence type="inferred from homology"/>
<dbReference type="InterPro" id="IPR012677">
    <property type="entry name" value="Nucleotide-bd_a/b_plait_sf"/>
</dbReference>
<evidence type="ECO:0000256" key="5">
    <source>
        <dbReference type="ARBA" id="ARBA00038437"/>
    </source>
</evidence>
<keyword evidence="2 6" id="KW-0378">Hydrolase</keyword>
<dbReference type="SMART" id="SM00490">
    <property type="entry name" value="HELICc"/>
    <property type="match status" value="1"/>
</dbReference>
<dbReference type="KEGG" id="rru:Rru_A1386"/>
<feature type="compositionally biased region" description="Basic and acidic residues" evidence="7">
    <location>
        <begin position="586"/>
        <end position="654"/>
    </location>
</feature>
<dbReference type="CDD" id="cd18787">
    <property type="entry name" value="SF2_C_DEAD"/>
    <property type="match status" value="1"/>
</dbReference>
<keyword evidence="1 6" id="KW-0547">Nucleotide-binding</keyword>
<dbReference type="InterPro" id="IPR014001">
    <property type="entry name" value="Helicase_ATP-bd"/>
</dbReference>
<dbReference type="InterPro" id="IPR005580">
    <property type="entry name" value="DbpA/CsdA_RNA-bd_dom"/>
</dbReference>
<dbReference type="Pfam" id="PF00270">
    <property type="entry name" value="DEAD"/>
    <property type="match status" value="1"/>
</dbReference>
<dbReference type="PROSITE" id="PS00039">
    <property type="entry name" value="DEAD_ATP_HELICASE"/>
    <property type="match status" value="1"/>
</dbReference>
<sequence length="677" mass="73477">MDFFPAGHPLTQALIERNYTEPTAVQTAVLEPGAQGRDLLVSAQTGSGKTVAYGLAIASTLLGDEAVLEPATEPLALIVAPTRELALQVHRELAWLYGHAGAKVVSCVGGMDPRAETRRLGEGCHIVVGTPGRLRDHLERGNLAVGRLKAVVLDEADEMLDLGFREDLEFLLEATPQERRTLLFSATLPKAIVTLAKRYQREAWRIAVAAGKQGHADIEYRAISVAPNEVEHAVVNLLRYVESPATLVFCNTRESVRHLQAILLERGFAAVALSGELGQGERNQALQALRDGRARVCVATDVAARGIDLPNIGLVIHAELPQNAQTLQHRSGRTGRAGRKGISVLLVLFSRKRRAEQLLETAGVRAQWGGAPSADDIRALDQERLLQSPLVSEDLTEDDLAMAKALLAVRSPEEIAAALVRMYRAQLPAAEDVFAAGTAEPSPEPRARRPASRDRDRDGEREPMTEPRPGRNSGLSGPSVCFRLNVGRQKNADPRWLVPMICRLGKITKQEIGAISIFERDTKIEIAAAFAERFIAAVGQVERGDIRIDPWVETSRSKPVDALEVATAGDEAAAAAPRASAPRAPRASEPRVTKPYEPRAPRSTEPRAPRAARSADRPTEARAPRTAEPRPPRASDRASEPRAAKAPRRTEKPAVGKAMVKTWGKPKPGSRPKTKQK</sequence>
<dbReference type="InterPro" id="IPR001650">
    <property type="entry name" value="Helicase_C-like"/>
</dbReference>
<dbReference type="InterPro" id="IPR044742">
    <property type="entry name" value="DEAD/DEAH_RhlB"/>
</dbReference>
<dbReference type="Proteomes" id="UP000001929">
    <property type="component" value="Chromosome"/>
</dbReference>
<evidence type="ECO:0000313" key="10">
    <source>
        <dbReference type="EMBL" id="ABC22187.1"/>
    </source>
</evidence>
<evidence type="ECO:0000256" key="4">
    <source>
        <dbReference type="ARBA" id="ARBA00022840"/>
    </source>
</evidence>
<dbReference type="PROSITE" id="PS51192">
    <property type="entry name" value="HELICASE_ATP_BIND_1"/>
    <property type="match status" value="1"/>
</dbReference>
<evidence type="ECO:0000313" key="11">
    <source>
        <dbReference type="Proteomes" id="UP000001929"/>
    </source>
</evidence>
<dbReference type="SMART" id="SM00487">
    <property type="entry name" value="DEXDc"/>
    <property type="match status" value="1"/>
</dbReference>
<keyword evidence="4 6" id="KW-0067">ATP-binding</keyword>
<dbReference type="GO" id="GO:0003676">
    <property type="term" value="F:nucleic acid binding"/>
    <property type="evidence" value="ECO:0007669"/>
    <property type="project" value="InterPro"/>
</dbReference>
<dbReference type="PANTHER" id="PTHR47959">
    <property type="entry name" value="ATP-DEPENDENT RNA HELICASE RHLE-RELATED"/>
    <property type="match status" value="1"/>
</dbReference>
<dbReference type="GO" id="GO:0005524">
    <property type="term" value="F:ATP binding"/>
    <property type="evidence" value="ECO:0007669"/>
    <property type="project" value="UniProtKB-KW"/>
</dbReference>
<feature type="region of interest" description="Disordered" evidence="7">
    <location>
        <begin position="434"/>
        <end position="477"/>
    </location>
</feature>
<keyword evidence="3 6" id="KW-0347">Helicase</keyword>
<dbReference type="RefSeq" id="WP_011389140.1">
    <property type="nucleotide sequence ID" value="NC_007643.1"/>
</dbReference>
<feature type="domain" description="Helicase C-terminal" evidence="9">
    <location>
        <begin position="233"/>
        <end position="381"/>
    </location>
</feature>
<dbReference type="InterPro" id="IPR027417">
    <property type="entry name" value="P-loop_NTPase"/>
</dbReference>
<feature type="compositionally biased region" description="Basic and acidic residues" evidence="7">
    <location>
        <begin position="443"/>
        <end position="469"/>
    </location>
</feature>
<name>Q2RUK8_RHORT</name>
<dbReference type="STRING" id="269796.Rru_A1386"/>
<dbReference type="EnsemblBacteria" id="ABC22187">
    <property type="protein sequence ID" value="ABC22187"/>
    <property type="gene ID" value="Rru_A1386"/>
</dbReference>
<dbReference type="GO" id="GO:0005829">
    <property type="term" value="C:cytosol"/>
    <property type="evidence" value="ECO:0007669"/>
    <property type="project" value="TreeGrafter"/>
</dbReference>
<feature type="region of interest" description="Disordered" evidence="7">
    <location>
        <begin position="568"/>
        <end position="677"/>
    </location>
</feature>
<dbReference type="PANTHER" id="PTHR47959:SF1">
    <property type="entry name" value="ATP-DEPENDENT RNA HELICASE DBPA"/>
    <property type="match status" value="1"/>
</dbReference>
<dbReference type="CDD" id="cd12252">
    <property type="entry name" value="RRM_DbpA"/>
    <property type="match status" value="1"/>
</dbReference>
<feature type="compositionally biased region" description="Low complexity" evidence="7">
    <location>
        <begin position="571"/>
        <end position="585"/>
    </location>
</feature>
<dbReference type="GO" id="GO:0016787">
    <property type="term" value="F:hydrolase activity"/>
    <property type="evidence" value="ECO:0007669"/>
    <property type="project" value="UniProtKB-KW"/>
</dbReference>
<dbReference type="EMBL" id="CP000230">
    <property type="protein sequence ID" value="ABC22187.1"/>
    <property type="molecule type" value="Genomic_DNA"/>
</dbReference>
<dbReference type="InterPro" id="IPR011545">
    <property type="entry name" value="DEAD/DEAH_box_helicase_dom"/>
</dbReference>
<protein>
    <submittedName>
        <fullName evidence="10">DEAD/DEAH box helicase</fullName>
    </submittedName>
</protein>
<dbReference type="GO" id="GO:0003724">
    <property type="term" value="F:RNA helicase activity"/>
    <property type="evidence" value="ECO:0007669"/>
    <property type="project" value="TreeGrafter"/>
</dbReference>
<dbReference type="CDD" id="cd00268">
    <property type="entry name" value="DEADc"/>
    <property type="match status" value="1"/>
</dbReference>
<gene>
    <name evidence="10" type="ordered locus">Rru_A1386</name>
</gene>
<dbReference type="InterPro" id="IPR000629">
    <property type="entry name" value="RNA-helicase_DEAD-box_CS"/>
</dbReference>
<dbReference type="AlphaFoldDB" id="Q2RUK8"/>
<dbReference type="Gene3D" id="3.30.70.330">
    <property type="match status" value="1"/>
</dbReference>
<evidence type="ECO:0000256" key="3">
    <source>
        <dbReference type="ARBA" id="ARBA00022806"/>
    </source>
</evidence>
<dbReference type="PROSITE" id="PS51194">
    <property type="entry name" value="HELICASE_CTER"/>
    <property type="match status" value="1"/>
</dbReference>
<dbReference type="eggNOG" id="COG0513">
    <property type="taxonomic scope" value="Bacteria"/>
</dbReference>
<feature type="compositionally biased region" description="Basic residues" evidence="7">
    <location>
        <begin position="668"/>
        <end position="677"/>
    </location>
</feature>
<organism evidence="10 11">
    <name type="scientific">Rhodospirillum rubrum (strain ATCC 11170 / ATH 1.1.1 / DSM 467 / LMG 4362 / NCIMB 8255 / S1)</name>
    <dbReference type="NCBI Taxonomy" id="269796"/>
    <lineage>
        <taxon>Bacteria</taxon>
        <taxon>Pseudomonadati</taxon>
        <taxon>Pseudomonadota</taxon>
        <taxon>Alphaproteobacteria</taxon>
        <taxon>Rhodospirillales</taxon>
        <taxon>Rhodospirillaceae</taxon>
        <taxon>Rhodospirillum</taxon>
    </lineage>
</organism>
<dbReference type="Pfam" id="PF03880">
    <property type="entry name" value="DbpA"/>
    <property type="match status" value="1"/>
</dbReference>
<reference evidence="10 11" key="1">
    <citation type="journal article" date="2011" name="Stand. Genomic Sci.">
        <title>Complete genome sequence of Rhodospirillum rubrum type strain (S1).</title>
        <authorList>
            <person name="Munk A.C."/>
            <person name="Copeland A."/>
            <person name="Lucas S."/>
            <person name="Lapidus A."/>
            <person name="Del Rio T.G."/>
            <person name="Barry K."/>
            <person name="Detter J.C."/>
            <person name="Hammon N."/>
            <person name="Israni S."/>
            <person name="Pitluck S."/>
            <person name="Brettin T."/>
            <person name="Bruce D."/>
            <person name="Han C."/>
            <person name="Tapia R."/>
            <person name="Gilna P."/>
            <person name="Schmutz J."/>
            <person name="Larimer F."/>
            <person name="Land M."/>
            <person name="Kyrpides N.C."/>
            <person name="Mavromatis K."/>
            <person name="Richardson P."/>
            <person name="Rohde M."/>
            <person name="Goker M."/>
            <person name="Klenk H.P."/>
            <person name="Zhang Y."/>
            <person name="Roberts G.P."/>
            <person name="Reslewic S."/>
            <person name="Schwartz D.C."/>
        </authorList>
    </citation>
    <scope>NUCLEOTIDE SEQUENCE [LARGE SCALE GENOMIC DNA]</scope>
    <source>
        <strain evidence="11">ATCC 11170 / ATH 1.1.1 / DSM 467 / LMG 4362 / NCIMB 8255 / S1</strain>
    </source>
</reference>
<dbReference type="Gene3D" id="3.40.50.300">
    <property type="entry name" value="P-loop containing nucleotide triphosphate hydrolases"/>
    <property type="match status" value="2"/>
</dbReference>
<evidence type="ECO:0000256" key="7">
    <source>
        <dbReference type="SAM" id="MobiDB-lite"/>
    </source>
</evidence>
<evidence type="ECO:0000256" key="6">
    <source>
        <dbReference type="RuleBase" id="RU000492"/>
    </source>
</evidence>
<evidence type="ECO:0000256" key="2">
    <source>
        <dbReference type="ARBA" id="ARBA00022801"/>
    </source>
</evidence>
<dbReference type="PATRIC" id="fig|269796.9.peg.1455"/>
<dbReference type="SUPFAM" id="SSF52540">
    <property type="entry name" value="P-loop containing nucleoside triphosphate hydrolases"/>
    <property type="match status" value="1"/>
</dbReference>
<dbReference type="InterPro" id="IPR050079">
    <property type="entry name" value="DEAD_box_RNA_helicase"/>
</dbReference>
<dbReference type="HOGENOM" id="CLU_003041_21_3_5"/>
<evidence type="ECO:0000259" key="8">
    <source>
        <dbReference type="PROSITE" id="PS51192"/>
    </source>
</evidence>
<dbReference type="PhylomeDB" id="Q2RUK8"/>